<organism evidence="2 3">
    <name type="scientific">Qipengyuania aquimaris</name>
    <dbReference type="NCBI Taxonomy" id="255984"/>
    <lineage>
        <taxon>Bacteria</taxon>
        <taxon>Pseudomonadati</taxon>
        <taxon>Pseudomonadota</taxon>
        <taxon>Alphaproteobacteria</taxon>
        <taxon>Sphingomonadales</taxon>
        <taxon>Erythrobacteraceae</taxon>
        <taxon>Qipengyuania</taxon>
    </lineage>
</organism>
<dbReference type="Gene3D" id="3.40.50.2000">
    <property type="entry name" value="Glycogen Phosphorylase B"/>
    <property type="match status" value="2"/>
</dbReference>
<feature type="domain" description="Glycosyltransferase subfamily 4-like N-terminal" evidence="1">
    <location>
        <begin position="19"/>
        <end position="141"/>
    </location>
</feature>
<dbReference type="Pfam" id="PF13439">
    <property type="entry name" value="Glyco_transf_4"/>
    <property type="match status" value="1"/>
</dbReference>
<dbReference type="SUPFAM" id="SSF53756">
    <property type="entry name" value="UDP-Glycosyltransferase/glycogen phosphorylase"/>
    <property type="match status" value="1"/>
</dbReference>
<dbReference type="CDD" id="cd03801">
    <property type="entry name" value="GT4_PimA-like"/>
    <property type="match status" value="1"/>
</dbReference>
<dbReference type="InterPro" id="IPR028098">
    <property type="entry name" value="Glyco_trans_4-like_N"/>
</dbReference>
<reference evidence="2" key="1">
    <citation type="submission" date="2021-06" db="EMBL/GenBank/DDBJ databases">
        <title>50 bacteria genomes isolated from Dapeng, Shenzhen, China.</title>
        <authorList>
            <person name="Zheng W."/>
            <person name="Yu S."/>
            <person name="Huang Y."/>
        </authorList>
    </citation>
    <scope>NUCLEOTIDE SEQUENCE</scope>
    <source>
        <strain evidence="2">DP4N28-2</strain>
    </source>
</reference>
<dbReference type="PANTHER" id="PTHR45947:SF3">
    <property type="entry name" value="SULFOQUINOVOSYL TRANSFERASE SQD2"/>
    <property type="match status" value="1"/>
</dbReference>
<evidence type="ECO:0000259" key="1">
    <source>
        <dbReference type="Pfam" id="PF13439"/>
    </source>
</evidence>
<evidence type="ECO:0000313" key="2">
    <source>
        <dbReference type="EMBL" id="MBY6217871.1"/>
    </source>
</evidence>
<proteinExistence type="predicted"/>
<dbReference type="InterPro" id="IPR050194">
    <property type="entry name" value="Glycosyltransferase_grp1"/>
</dbReference>
<dbReference type="Proteomes" id="UP000824927">
    <property type="component" value="Unassembled WGS sequence"/>
</dbReference>
<dbReference type="EMBL" id="JAHVKP010000001">
    <property type="protein sequence ID" value="MBY6217871.1"/>
    <property type="molecule type" value="Genomic_DNA"/>
</dbReference>
<protein>
    <submittedName>
        <fullName evidence="2">Glycosyltransferase family 4 protein</fullName>
    </submittedName>
</protein>
<comment type="caution">
    <text evidence="2">The sequence shown here is derived from an EMBL/GenBank/DDBJ whole genome shotgun (WGS) entry which is preliminary data.</text>
</comment>
<dbReference type="PANTHER" id="PTHR45947">
    <property type="entry name" value="SULFOQUINOVOSYL TRANSFERASE SQD2"/>
    <property type="match status" value="1"/>
</dbReference>
<gene>
    <name evidence="2" type="ORF">KUV31_05895</name>
</gene>
<dbReference type="AlphaFoldDB" id="A0A9Q3XDL1"/>
<dbReference type="GO" id="GO:0016757">
    <property type="term" value="F:glycosyltransferase activity"/>
    <property type="evidence" value="ECO:0007669"/>
    <property type="project" value="UniProtKB-ARBA"/>
</dbReference>
<dbReference type="Pfam" id="PF13692">
    <property type="entry name" value="Glyco_trans_1_4"/>
    <property type="match status" value="1"/>
</dbReference>
<name>A0A9Q3XDL1_9SPHN</name>
<accession>A0A9Q3XDL1</accession>
<sequence length="338" mass="37488">METYSLRLTQSLSETVDLDVITLPGHVDGTPPSSSQLLLFPFRVIAAFFGRQTRPDVVHVGDLAIWPLGWLASVYFRSPTIVISAHGTDVSYWRRRTIRGNLYGLYLRLGARLLRNARVIANSSATHNVLKQSGWTTEKIVRLATDMKRGPAVKGTRRTLLFCGRVLKMKGCAWFVDEVLPLLPDDIRLRIAGTIWEETDAHVLDHPRVDFLGHLDKNRLAQAYRDAMCVIVPNIEVRTGEYEGFGLVATEAAAAGGVILAADRDGLIDAVVDGVTGFLVESGNPDAWASKILEVSNWTDEHRAIFIERASLTAAREYSWDRVAGETLEVYRNAMAEG</sequence>
<evidence type="ECO:0000313" key="3">
    <source>
        <dbReference type="Proteomes" id="UP000824927"/>
    </source>
</evidence>